<sequence length="353" mass="37296">MDTVAGVTLLEADLLERGYLVSAPLRQALTALTPSALAEAGRDLLADIDRVLGADRDHVPLIRGFPDSTVTDTVAFYADRVAALLSQSPRQPCALCGTEGTVHPVSPCAHPVCRACFDGADFSACPICHRRIDAGDPFLRQPRHRRPAGPARRALPDRPRVLAHGGHLADRAADAGNELDALLARGAALGPEDSEHLRVLLATRDPTDVSWLPAAVPGRETKALLLAWLLREPAAHPVTLPGAKALVNTATDVLRLLAAHRGGDAGLVTVPRVTGVSRPQRRALLGILDGLDPTLWPRTCVATPPPGSAPRSACTRSSTPTATRGWRSPSRQCGSSASPTTPCPDGYAWSRGR</sequence>
<feature type="region of interest" description="Disordered" evidence="1">
    <location>
        <begin position="302"/>
        <end position="353"/>
    </location>
</feature>
<dbReference type="Proteomes" id="UP000050867">
    <property type="component" value="Unassembled WGS sequence"/>
</dbReference>
<evidence type="ECO:0000313" key="3">
    <source>
        <dbReference type="EMBL" id="KRV48557.1"/>
    </source>
</evidence>
<dbReference type="AlphaFoldDB" id="A0A0T6LR55"/>
<dbReference type="EMBL" id="LLZU01000021">
    <property type="protein sequence ID" value="KRV48557.1"/>
    <property type="molecule type" value="Genomic_DNA"/>
</dbReference>
<evidence type="ECO:0000313" key="4">
    <source>
        <dbReference type="Proteomes" id="UP000050867"/>
    </source>
</evidence>
<reference evidence="3 4" key="1">
    <citation type="submission" date="2015-10" db="EMBL/GenBank/DDBJ databases">
        <title>Draft genome sequence of pyrrolomycin-producing Streptomyces vitaminophilus.</title>
        <authorList>
            <person name="Graham D.E."/>
            <person name="Mahan K.M."/>
            <person name="Klingeman D.M."/>
            <person name="Hettich R.L."/>
            <person name="Parry R.J."/>
        </authorList>
    </citation>
    <scope>NUCLEOTIDE SEQUENCE [LARGE SCALE GENOMIC DNA]</scope>
    <source>
        <strain evidence="3 4">ATCC 31673</strain>
    </source>
</reference>
<name>A0A0T6LR55_WENVI</name>
<keyword evidence="4" id="KW-1185">Reference proteome</keyword>
<protein>
    <recommendedName>
        <fullName evidence="2">RING-type domain-containing protein</fullName>
    </recommendedName>
</protein>
<dbReference type="InterPro" id="IPR001841">
    <property type="entry name" value="Znf_RING"/>
</dbReference>
<evidence type="ECO:0000256" key="1">
    <source>
        <dbReference type="SAM" id="MobiDB-lite"/>
    </source>
</evidence>
<accession>A0A0T6LR55</accession>
<feature type="domain" description="RING-type" evidence="2">
    <location>
        <begin position="93"/>
        <end position="129"/>
    </location>
</feature>
<dbReference type="Pfam" id="PF14447">
    <property type="entry name" value="Prok-RING_4"/>
    <property type="match status" value="1"/>
</dbReference>
<dbReference type="SUPFAM" id="SSF57850">
    <property type="entry name" value="RING/U-box"/>
    <property type="match status" value="1"/>
</dbReference>
<dbReference type="STRING" id="76728.AQ490_24430"/>
<proteinExistence type="predicted"/>
<gene>
    <name evidence="3" type="ORF">AQ490_24430</name>
</gene>
<dbReference type="eggNOG" id="COG5222">
    <property type="taxonomic scope" value="Bacteria"/>
</dbReference>
<dbReference type="PROSITE" id="PS50089">
    <property type="entry name" value="ZF_RING_2"/>
    <property type="match status" value="1"/>
</dbReference>
<organism evidence="3 4">
    <name type="scientific">Wenjunlia vitaminophila</name>
    <name type="common">Streptomyces vitaminophilus</name>
    <dbReference type="NCBI Taxonomy" id="76728"/>
    <lineage>
        <taxon>Bacteria</taxon>
        <taxon>Bacillati</taxon>
        <taxon>Actinomycetota</taxon>
        <taxon>Actinomycetes</taxon>
        <taxon>Kitasatosporales</taxon>
        <taxon>Streptomycetaceae</taxon>
        <taxon>Wenjunlia</taxon>
    </lineage>
</organism>
<comment type="caution">
    <text evidence="3">The sequence shown here is derived from an EMBL/GenBank/DDBJ whole genome shotgun (WGS) entry which is preliminary data.</text>
</comment>
<feature type="compositionally biased region" description="Polar residues" evidence="1">
    <location>
        <begin position="329"/>
        <end position="340"/>
    </location>
</feature>
<evidence type="ECO:0000259" key="2">
    <source>
        <dbReference type="PROSITE" id="PS50089"/>
    </source>
</evidence>